<dbReference type="InterPro" id="IPR011793">
    <property type="entry name" value="YbdK"/>
</dbReference>
<dbReference type="AlphaFoldDB" id="A0A7W9DSQ7"/>
<evidence type="ECO:0000256" key="6">
    <source>
        <dbReference type="SAM" id="MobiDB-lite"/>
    </source>
</evidence>
<dbReference type="Proteomes" id="UP000588112">
    <property type="component" value="Unassembled WGS sequence"/>
</dbReference>
<evidence type="ECO:0000256" key="5">
    <source>
        <dbReference type="HAMAP-Rule" id="MF_01609"/>
    </source>
</evidence>
<evidence type="ECO:0000256" key="4">
    <source>
        <dbReference type="ARBA" id="ARBA00048819"/>
    </source>
</evidence>
<dbReference type="Pfam" id="PF04107">
    <property type="entry name" value="GCS2"/>
    <property type="match status" value="1"/>
</dbReference>
<dbReference type="NCBIfam" id="NF010041">
    <property type="entry name" value="PRK13517.1-1"/>
    <property type="match status" value="1"/>
</dbReference>
<comment type="caution">
    <text evidence="7">The sequence shown here is derived from an EMBL/GenBank/DDBJ whole genome shotgun (WGS) entry which is preliminary data.</text>
</comment>
<dbReference type="Gene3D" id="3.30.590.20">
    <property type="match status" value="1"/>
</dbReference>
<dbReference type="EC" id="6.3.2.2" evidence="5"/>
<evidence type="ECO:0000256" key="3">
    <source>
        <dbReference type="ARBA" id="ARBA00022840"/>
    </source>
</evidence>
<comment type="similarity">
    <text evidence="5">Belongs to the glutamate--cysteine ligase type 2 family. YbdK subfamily.</text>
</comment>
<dbReference type="GO" id="GO:0005524">
    <property type="term" value="F:ATP binding"/>
    <property type="evidence" value="ECO:0007669"/>
    <property type="project" value="UniProtKB-KW"/>
</dbReference>
<protein>
    <recommendedName>
        <fullName evidence="5">Putative glutamate--cysteine ligase 2</fullName>
        <ecNumber evidence="5">6.3.2.2</ecNumber>
    </recommendedName>
    <alternativeName>
        <fullName evidence="5">Gamma-glutamylcysteine synthetase 2</fullName>
        <shortName evidence="5">GCS 2</shortName>
        <shortName evidence="5">Gamma-GCS 2</shortName>
    </alternativeName>
</protein>
<keyword evidence="3 5" id="KW-0067">ATP-binding</keyword>
<dbReference type="InterPro" id="IPR014746">
    <property type="entry name" value="Gln_synth/guanido_kin_cat_dom"/>
</dbReference>
<dbReference type="InterPro" id="IPR050141">
    <property type="entry name" value="GCL_type2/YbdK_subfam"/>
</dbReference>
<evidence type="ECO:0000313" key="7">
    <source>
        <dbReference type="EMBL" id="MBB5629826.1"/>
    </source>
</evidence>
<sequence>MDEQSENRQFQYRSPVASAVGAHHPAEDPRPPGDGVTLGVEEEFLLVDPCDGVPAHANARVLADLADTPANTGDAEYKAELLGSMMEAASPVCTSLAQLRARLISGRRRLADAAARAGVRAVATGTPVVRAPAPREVSAKSRYREMRDLYGLLVTQQETCGCHVHVGVADRETAVAVVNRVRPWLPTLLALSANSPFCEGVDTGYASWRTVALSRWPATDIPPRFSSAAHYDRVTAMLHAGGALVGTAHPYWLVRPSGRFPTVEIRVADVAATVDEAVLQAALGRALVRTALTDLAAPAAPDEEQILKAALWAAARYGLGGGGVHPTTGERMPAMALLEEMLAWIAPALRDLGDEEETGRLLAALTRTGTGADRQRALAAAGLDRAASQVIDAFDLAKTTP</sequence>
<dbReference type="EMBL" id="JACHBR010000001">
    <property type="protein sequence ID" value="MBB5629826.1"/>
    <property type="molecule type" value="Genomic_DNA"/>
</dbReference>
<dbReference type="NCBIfam" id="TIGR02050">
    <property type="entry name" value="gshA_cyan_rel"/>
    <property type="match status" value="1"/>
</dbReference>
<dbReference type="SUPFAM" id="SSF55931">
    <property type="entry name" value="Glutamine synthetase/guanido kinase"/>
    <property type="match status" value="1"/>
</dbReference>
<organism evidence="7 8">
    <name type="scientific">Sphaerisporangium krabiense</name>
    <dbReference type="NCBI Taxonomy" id="763782"/>
    <lineage>
        <taxon>Bacteria</taxon>
        <taxon>Bacillati</taxon>
        <taxon>Actinomycetota</taxon>
        <taxon>Actinomycetes</taxon>
        <taxon>Streptosporangiales</taxon>
        <taxon>Streptosporangiaceae</taxon>
        <taxon>Sphaerisporangium</taxon>
    </lineage>
</organism>
<gene>
    <name evidence="7" type="ORF">BJ981_005525</name>
</gene>
<dbReference type="PANTHER" id="PTHR36510:SF1">
    <property type="entry name" value="GLUTAMATE--CYSTEINE LIGASE 2-RELATED"/>
    <property type="match status" value="1"/>
</dbReference>
<dbReference type="GO" id="GO:0004357">
    <property type="term" value="F:glutamate-cysteine ligase activity"/>
    <property type="evidence" value="ECO:0007669"/>
    <property type="project" value="UniProtKB-EC"/>
</dbReference>
<feature type="region of interest" description="Disordered" evidence="6">
    <location>
        <begin position="1"/>
        <end position="37"/>
    </location>
</feature>
<evidence type="ECO:0000256" key="2">
    <source>
        <dbReference type="ARBA" id="ARBA00022741"/>
    </source>
</evidence>
<reference evidence="7 8" key="1">
    <citation type="submission" date="2020-08" db="EMBL/GenBank/DDBJ databases">
        <title>Sequencing the genomes of 1000 actinobacteria strains.</title>
        <authorList>
            <person name="Klenk H.-P."/>
        </authorList>
    </citation>
    <scope>NUCLEOTIDE SEQUENCE [LARGE SCALE GENOMIC DNA]</scope>
    <source>
        <strain evidence="7 8">DSM 45790</strain>
    </source>
</reference>
<dbReference type="PANTHER" id="PTHR36510">
    <property type="entry name" value="GLUTAMATE--CYSTEINE LIGASE 2-RELATED"/>
    <property type="match status" value="1"/>
</dbReference>
<keyword evidence="2 5" id="KW-0547">Nucleotide-binding</keyword>
<keyword evidence="8" id="KW-1185">Reference proteome</keyword>
<accession>A0A7W9DSQ7</accession>
<evidence type="ECO:0000313" key="8">
    <source>
        <dbReference type="Proteomes" id="UP000588112"/>
    </source>
</evidence>
<keyword evidence="1 5" id="KW-0436">Ligase</keyword>
<name>A0A7W9DSQ7_9ACTN</name>
<comment type="catalytic activity">
    <reaction evidence="4 5">
        <text>L-cysteine + L-glutamate + ATP = gamma-L-glutamyl-L-cysteine + ADP + phosphate + H(+)</text>
        <dbReference type="Rhea" id="RHEA:13285"/>
        <dbReference type="ChEBI" id="CHEBI:15378"/>
        <dbReference type="ChEBI" id="CHEBI:29985"/>
        <dbReference type="ChEBI" id="CHEBI:30616"/>
        <dbReference type="ChEBI" id="CHEBI:35235"/>
        <dbReference type="ChEBI" id="CHEBI:43474"/>
        <dbReference type="ChEBI" id="CHEBI:58173"/>
        <dbReference type="ChEBI" id="CHEBI:456216"/>
        <dbReference type="EC" id="6.3.2.2"/>
    </reaction>
</comment>
<dbReference type="RefSeq" id="WP_184615199.1">
    <property type="nucleotide sequence ID" value="NZ_BOOS01000031.1"/>
</dbReference>
<comment type="function">
    <text evidence="5">ATP-dependent carboxylate-amine ligase which exhibits weak glutamate--cysteine ligase activity.</text>
</comment>
<proteinExistence type="inferred from homology"/>
<dbReference type="HAMAP" id="MF_01609">
    <property type="entry name" value="Glu_cys_ligase_2"/>
    <property type="match status" value="1"/>
</dbReference>
<evidence type="ECO:0000256" key="1">
    <source>
        <dbReference type="ARBA" id="ARBA00022598"/>
    </source>
</evidence>
<dbReference type="GO" id="GO:0042398">
    <property type="term" value="P:modified amino acid biosynthetic process"/>
    <property type="evidence" value="ECO:0007669"/>
    <property type="project" value="InterPro"/>
</dbReference>
<dbReference type="InterPro" id="IPR006336">
    <property type="entry name" value="GCS2"/>
</dbReference>